<organism evidence="2 3">
    <name type="scientific">Glossina austeni</name>
    <name type="common">Savannah tsetse fly</name>
    <dbReference type="NCBI Taxonomy" id="7395"/>
    <lineage>
        <taxon>Eukaryota</taxon>
        <taxon>Metazoa</taxon>
        <taxon>Ecdysozoa</taxon>
        <taxon>Arthropoda</taxon>
        <taxon>Hexapoda</taxon>
        <taxon>Insecta</taxon>
        <taxon>Pterygota</taxon>
        <taxon>Neoptera</taxon>
        <taxon>Endopterygota</taxon>
        <taxon>Diptera</taxon>
        <taxon>Brachycera</taxon>
        <taxon>Muscomorpha</taxon>
        <taxon>Hippoboscoidea</taxon>
        <taxon>Glossinidae</taxon>
        <taxon>Glossina</taxon>
    </lineage>
</organism>
<name>A0A1A9UZW5_GLOAU</name>
<accession>A0A1A9UZW5</accession>
<feature type="region of interest" description="Disordered" evidence="1">
    <location>
        <begin position="60"/>
        <end position="95"/>
    </location>
</feature>
<evidence type="ECO:0000313" key="3">
    <source>
        <dbReference type="Proteomes" id="UP000078200"/>
    </source>
</evidence>
<keyword evidence="3" id="KW-1185">Reference proteome</keyword>
<dbReference type="VEuPathDB" id="VectorBase:GAUT021206"/>
<feature type="compositionally biased region" description="Polar residues" evidence="1">
    <location>
        <begin position="69"/>
        <end position="85"/>
    </location>
</feature>
<dbReference type="Proteomes" id="UP000078200">
    <property type="component" value="Unassembled WGS sequence"/>
</dbReference>
<dbReference type="EnsemblMetazoa" id="GAUT021206-RA">
    <property type="protein sequence ID" value="GAUT021206-PA"/>
    <property type="gene ID" value="GAUT021206"/>
</dbReference>
<reference evidence="2" key="1">
    <citation type="submission" date="2020-05" db="UniProtKB">
        <authorList>
            <consortium name="EnsemblMetazoa"/>
        </authorList>
    </citation>
    <scope>IDENTIFICATION</scope>
    <source>
        <strain evidence="2">TTRI</strain>
    </source>
</reference>
<dbReference type="AlphaFoldDB" id="A0A1A9UZW5"/>
<evidence type="ECO:0000256" key="1">
    <source>
        <dbReference type="SAM" id="MobiDB-lite"/>
    </source>
</evidence>
<protein>
    <submittedName>
        <fullName evidence="2">Uncharacterized protein</fullName>
    </submittedName>
</protein>
<sequence length="102" mass="11805">MVRFFNLSEFIYEFSVTLSKSPLLLMCYWPTITYKAMKVRKSKNKVSPFVFVTTVVNKPESPNAPNAKCTLQEQKNSEQTANLETHSQRDKGQYDTYINIVT</sequence>
<proteinExistence type="predicted"/>
<evidence type="ECO:0000313" key="2">
    <source>
        <dbReference type="EnsemblMetazoa" id="GAUT021206-PA"/>
    </source>
</evidence>